<dbReference type="Gene3D" id="3.40.50.1820">
    <property type="entry name" value="alpha/beta hydrolase"/>
    <property type="match status" value="1"/>
</dbReference>
<accession>A0AAP4BNU3</accession>
<protein>
    <recommendedName>
        <fullName evidence="3">Cutinase family protein</fullName>
    </recommendedName>
</protein>
<evidence type="ECO:0008006" key="3">
    <source>
        <dbReference type="Google" id="ProtNLM"/>
    </source>
</evidence>
<sequence length="209" mass="22389">MLTSPCCNKAGDYCCTGLAERGSDPNAFEFSASLGEILRETPPRVIAHEAISGVVGSLRSGIDEAPGFVEDFEDSTGCHPDYIVFGYSQGSIVLSHLEKYLHQKNQLRGVVYIGNPQLGAEDPSIVGSPRVGNGLIAGSAVVPPSLRPELAPVRRINYCMTDDFACDLTPHSAVAALRDEAGIHGDYFLIDYPNDGLVVDELAEWIVHG</sequence>
<dbReference type="Proteomes" id="UP001224412">
    <property type="component" value="Unassembled WGS sequence"/>
</dbReference>
<evidence type="ECO:0000313" key="1">
    <source>
        <dbReference type="EMBL" id="MDK4306444.1"/>
    </source>
</evidence>
<dbReference type="SUPFAM" id="SSF53474">
    <property type="entry name" value="alpha/beta-Hydrolases"/>
    <property type="match status" value="1"/>
</dbReference>
<evidence type="ECO:0000313" key="2">
    <source>
        <dbReference type="Proteomes" id="UP001224412"/>
    </source>
</evidence>
<dbReference type="AlphaFoldDB" id="A0AAP4BNU3"/>
<reference evidence="1" key="1">
    <citation type="submission" date="2023-05" db="EMBL/GenBank/DDBJ databases">
        <title>Metabolic capabilities are highly conserved among human nasal-associated Corynebacterium species in pangenomic analyses.</title>
        <authorList>
            <person name="Tran T.H."/>
            <person name="Roberts A.Q."/>
            <person name="Escapa I.F."/>
            <person name="Gao W."/>
            <person name="Conlan S."/>
            <person name="Kong H."/>
            <person name="Segre J.A."/>
            <person name="Kelly M.S."/>
            <person name="Lemon K.P."/>
        </authorList>
    </citation>
    <scope>NUCLEOTIDE SEQUENCE</scope>
    <source>
        <strain evidence="1">KPL2773</strain>
    </source>
</reference>
<name>A0AAP4BNU3_9CORY</name>
<comment type="caution">
    <text evidence="1">The sequence shown here is derived from an EMBL/GenBank/DDBJ whole genome shotgun (WGS) entry which is preliminary data.</text>
</comment>
<organism evidence="1 2">
    <name type="scientific">Corynebacterium pseudodiphtheriticum</name>
    <dbReference type="NCBI Taxonomy" id="37637"/>
    <lineage>
        <taxon>Bacteria</taxon>
        <taxon>Bacillati</taxon>
        <taxon>Actinomycetota</taxon>
        <taxon>Actinomycetes</taxon>
        <taxon>Mycobacteriales</taxon>
        <taxon>Corynebacteriaceae</taxon>
        <taxon>Corynebacterium</taxon>
    </lineage>
</organism>
<gene>
    <name evidence="1" type="ORF">QPX42_02600</name>
</gene>
<dbReference type="RefSeq" id="WP_284588950.1">
    <property type="nucleotide sequence ID" value="NZ_JASNUC010000007.1"/>
</dbReference>
<dbReference type="EMBL" id="JASNVH010000003">
    <property type="protein sequence ID" value="MDK4306444.1"/>
    <property type="molecule type" value="Genomic_DNA"/>
</dbReference>
<dbReference type="InterPro" id="IPR029058">
    <property type="entry name" value="AB_hydrolase_fold"/>
</dbReference>
<proteinExistence type="predicted"/>